<dbReference type="InterPro" id="IPR011078">
    <property type="entry name" value="PyrdxlP_homeostasis"/>
</dbReference>
<evidence type="ECO:0000256" key="1">
    <source>
        <dbReference type="ARBA" id="ARBA00022898"/>
    </source>
</evidence>
<feature type="modified residue" description="N6-(pyridoxal phosphate)lysine" evidence="2 3">
    <location>
        <position position="33"/>
    </location>
</feature>
<comment type="similarity">
    <text evidence="2 4">Belongs to the pyridoxal phosphate-binding protein YggS/PROSC family.</text>
</comment>
<dbReference type="GO" id="GO:0030170">
    <property type="term" value="F:pyridoxal phosphate binding"/>
    <property type="evidence" value="ECO:0007669"/>
    <property type="project" value="UniProtKB-UniRule"/>
</dbReference>
<dbReference type="EMBL" id="HBFQ01038172">
    <property type="protein sequence ID" value="CAD8852704.1"/>
    <property type="molecule type" value="Transcribed_RNA"/>
</dbReference>
<dbReference type="FunFam" id="3.20.20.10:FF:000018">
    <property type="entry name" value="Pyridoxal phosphate homeostasis protein"/>
    <property type="match status" value="1"/>
</dbReference>
<dbReference type="PANTHER" id="PTHR10146:SF14">
    <property type="entry name" value="PYRIDOXAL PHOSPHATE HOMEOSTASIS PROTEIN"/>
    <property type="match status" value="1"/>
</dbReference>
<dbReference type="SUPFAM" id="SSF51419">
    <property type="entry name" value="PLP-binding barrel"/>
    <property type="match status" value="1"/>
</dbReference>
<dbReference type="AlphaFoldDB" id="A0A7S1AFJ7"/>
<name>A0A7S1AFJ7_NOCSC</name>
<dbReference type="HAMAP" id="MF_02087">
    <property type="entry name" value="PLP_homeostasis"/>
    <property type="match status" value="1"/>
</dbReference>
<evidence type="ECO:0000313" key="6">
    <source>
        <dbReference type="EMBL" id="CAD8852704.1"/>
    </source>
</evidence>
<evidence type="ECO:0000256" key="3">
    <source>
        <dbReference type="PIRSR" id="PIRSR004848-1"/>
    </source>
</evidence>
<comment type="function">
    <text evidence="2">Pyridoxal 5'-phosphate (PLP)-binding protein, which may be involved in intracellular homeostatic regulation of pyridoxal 5'-phosphate (PLP), the active form of vitamin B6.</text>
</comment>
<dbReference type="CDD" id="cd06822">
    <property type="entry name" value="PLPDE_III_YBL036c_euk"/>
    <property type="match status" value="1"/>
</dbReference>
<evidence type="ECO:0000256" key="2">
    <source>
        <dbReference type="HAMAP-Rule" id="MF_03225"/>
    </source>
</evidence>
<evidence type="ECO:0000256" key="4">
    <source>
        <dbReference type="RuleBase" id="RU004514"/>
    </source>
</evidence>
<feature type="domain" description="Alanine racemase N-terminal" evidence="5">
    <location>
        <begin position="7"/>
        <end position="230"/>
    </location>
</feature>
<accession>A0A7S1AFJ7</accession>
<dbReference type="NCBIfam" id="TIGR00044">
    <property type="entry name" value="YggS family pyridoxal phosphate-dependent enzyme"/>
    <property type="match status" value="1"/>
</dbReference>
<dbReference type="PROSITE" id="PS01211">
    <property type="entry name" value="UPF0001"/>
    <property type="match status" value="1"/>
</dbReference>
<proteinExistence type="inferred from homology"/>
<dbReference type="Pfam" id="PF01168">
    <property type="entry name" value="Ala_racemase_N"/>
    <property type="match status" value="1"/>
</dbReference>
<sequence>MSVSKSLEEVRSRVEAARRSADGGQVRLVAVSKTKPVEALMEAYNAGQIHFGENYVQEIVEKVPLMPADVQWHFIGTLQSNKVSTLLKGCPSLACLETISSEKLARAVDKAWLQLNNERRLRVMVQINSSGEESKNGVVPAEASELCRIIATECEGLELAGLMTIGAPDYSGCRVEDFRMMHECRKEAADLLGVEVGNLELSMGMSNDFENAIIEGSTSVRVGSSIFGARHYAVAA</sequence>
<protein>
    <recommendedName>
        <fullName evidence="2">Pyridoxal phosphate homeostasis protein</fullName>
        <shortName evidence="2">PLP homeostasis protein</shortName>
    </recommendedName>
</protein>
<organism evidence="6">
    <name type="scientific">Noctiluca scintillans</name>
    <name type="common">Sea sparkle</name>
    <name type="synonym">Red tide dinoflagellate</name>
    <dbReference type="NCBI Taxonomy" id="2966"/>
    <lineage>
        <taxon>Eukaryota</taxon>
        <taxon>Sar</taxon>
        <taxon>Alveolata</taxon>
        <taxon>Dinophyceae</taxon>
        <taxon>Noctilucales</taxon>
        <taxon>Noctilucaceae</taxon>
        <taxon>Noctiluca</taxon>
    </lineage>
</organism>
<comment type="cofactor">
    <cofactor evidence="3">
        <name>pyridoxal 5'-phosphate</name>
        <dbReference type="ChEBI" id="CHEBI:597326"/>
    </cofactor>
</comment>
<dbReference type="PIRSF" id="PIRSF004848">
    <property type="entry name" value="YBL036c_PLPDEIII"/>
    <property type="match status" value="1"/>
</dbReference>
<evidence type="ECO:0000259" key="5">
    <source>
        <dbReference type="Pfam" id="PF01168"/>
    </source>
</evidence>
<dbReference type="Gene3D" id="3.20.20.10">
    <property type="entry name" value="Alanine racemase"/>
    <property type="match status" value="1"/>
</dbReference>
<keyword evidence="1 2" id="KW-0663">Pyridoxal phosphate</keyword>
<dbReference type="InterPro" id="IPR001608">
    <property type="entry name" value="Ala_racemase_N"/>
</dbReference>
<gene>
    <name evidence="6" type="ORF">NSCI0253_LOCUS27054</name>
</gene>
<reference evidence="6" key="1">
    <citation type="submission" date="2021-01" db="EMBL/GenBank/DDBJ databases">
        <authorList>
            <person name="Corre E."/>
            <person name="Pelletier E."/>
            <person name="Niang G."/>
            <person name="Scheremetjew M."/>
            <person name="Finn R."/>
            <person name="Kale V."/>
            <person name="Holt S."/>
            <person name="Cochrane G."/>
            <person name="Meng A."/>
            <person name="Brown T."/>
            <person name="Cohen L."/>
        </authorList>
    </citation>
    <scope>NUCLEOTIDE SEQUENCE</scope>
</reference>
<dbReference type="PANTHER" id="PTHR10146">
    <property type="entry name" value="PROLINE SYNTHETASE CO-TRANSCRIBED BACTERIAL HOMOLOG PROTEIN"/>
    <property type="match status" value="1"/>
</dbReference>
<dbReference type="InterPro" id="IPR029066">
    <property type="entry name" value="PLP-binding_barrel"/>
</dbReference>